<evidence type="ECO:0000256" key="13">
    <source>
        <dbReference type="ARBA" id="ARBA00023324"/>
    </source>
</evidence>
<feature type="chain" id="PRO_5043086291" description="Peroxidase" evidence="19">
    <location>
        <begin position="28"/>
        <end position="329"/>
    </location>
</feature>
<dbReference type="InterPro" id="IPR010255">
    <property type="entry name" value="Haem_peroxidase_sf"/>
</dbReference>
<evidence type="ECO:0000256" key="16">
    <source>
        <dbReference type="PIRSR" id="PIRSR600823-3"/>
    </source>
</evidence>
<feature type="binding site" evidence="16">
    <location>
        <position position="75"/>
    </location>
    <ligand>
        <name>Ca(2+)</name>
        <dbReference type="ChEBI" id="CHEBI:29108"/>
        <label>1</label>
    </ligand>
</feature>
<evidence type="ECO:0000256" key="8">
    <source>
        <dbReference type="ARBA" id="ARBA00022723"/>
    </source>
</evidence>
<evidence type="ECO:0000256" key="10">
    <source>
        <dbReference type="ARBA" id="ARBA00023002"/>
    </source>
</evidence>
<evidence type="ECO:0000256" key="5">
    <source>
        <dbReference type="ARBA" id="ARBA00022525"/>
    </source>
</evidence>
<dbReference type="PRINTS" id="PR00458">
    <property type="entry name" value="PEROXIDASE"/>
</dbReference>
<name>A0AAV6IGG4_9ERIC</name>
<feature type="binding site" evidence="16">
    <location>
        <position position="197"/>
    </location>
    <ligand>
        <name>Ca(2+)</name>
        <dbReference type="ChEBI" id="CHEBI:29108"/>
        <label>2</label>
    </ligand>
</feature>
<feature type="disulfide bond" evidence="18">
    <location>
        <begin position="124"/>
        <end position="324"/>
    </location>
</feature>
<keyword evidence="9 16" id="KW-0106">Calcium</keyword>
<evidence type="ECO:0000256" key="14">
    <source>
        <dbReference type="PIRSR" id="PIRSR600823-1"/>
    </source>
</evidence>
<dbReference type="Proteomes" id="UP000823749">
    <property type="component" value="Chromosome 10"/>
</dbReference>
<comment type="cofactor">
    <cofactor evidence="16 19">
        <name>heme b</name>
        <dbReference type="ChEBI" id="CHEBI:60344"/>
    </cofactor>
    <text evidence="16 19">Binds 1 heme b (iron(II)-protoporphyrin IX) group per subunit.</text>
</comment>
<dbReference type="GO" id="GO:0005576">
    <property type="term" value="C:extracellular region"/>
    <property type="evidence" value="ECO:0007669"/>
    <property type="project" value="UniProtKB-SubCell"/>
</dbReference>
<evidence type="ECO:0000256" key="12">
    <source>
        <dbReference type="ARBA" id="ARBA00023157"/>
    </source>
</evidence>
<keyword evidence="5 19" id="KW-0964">Secreted</keyword>
<dbReference type="SUPFAM" id="SSF48113">
    <property type="entry name" value="Heme-dependent peroxidases"/>
    <property type="match status" value="1"/>
</dbReference>
<accession>A0AAV6IGG4</accession>
<evidence type="ECO:0000256" key="9">
    <source>
        <dbReference type="ARBA" id="ARBA00022837"/>
    </source>
</evidence>
<evidence type="ECO:0000313" key="22">
    <source>
        <dbReference type="Proteomes" id="UP000823749"/>
    </source>
</evidence>
<evidence type="ECO:0000256" key="3">
    <source>
        <dbReference type="ARBA" id="ARBA00006873"/>
    </source>
</evidence>
<dbReference type="Gene3D" id="1.10.420.10">
    <property type="entry name" value="Peroxidase, domain 2"/>
    <property type="match status" value="1"/>
</dbReference>
<evidence type="ECO:0000256" key="11">
    <source>
        <dbReference type="ARBA" id="ARBA00023004"/>
    </source>
</evidence>
<dbReference type="InterPro" id="IPR002016">
    <property type="entry name" value="Haem_peroxidase"/>
</dbReference>
<feature type="binding site" evidence="16">
    <location>
        <position position="248"/>
    </location>
    <ligand>
        <name>Ca(2+)</name>
        <dbReference type="ChEBI" id="CHEBI:29108"/>
        <label>2</label>
    </ligand>
</feature>
<keyword evidence="22" id="KW-1185">Reference proteome</keyword>
<feature type="disulfide bond" evidence="18">
    <location>
        <begin position="71"/>
        <end position="76"/>
    </location>
</feature>
<dbReference type="GO" id="GO:0020037">
    <property type="term" value="F:heme binding"/>
    <property type="evidence" value="ECO:0007669"/>
    <property type="project" value="UniProtKB-UniRule"/>
</dbReference>
<dbReference type="GO" id="GO:0042744">
    <property type="term" value="P:hydrogen peroxide catabolic process"/>
    <property type="evidence" value="ECO:0007669"/>
    <property type="project" value="UniProtKB-KW"/>
</dbReference>
<dbReference type="Gene3D" id="1.10.520.10">
    <property type="match status" value="1"/>
</dbReference>
<feature type="binding site" evidence="16">
    <location>
        <position position="251"/>
    </location>
    <ligand>
        <name>Ca(2+)</name>
        <dbReference type="ChEBI" id="CHEBI:29108"/>
        <label>2</label>
    </ligand>
</feature>
<feature type="binding site" evidence="15">
    <location>
        <position position="166"/>
    </location>
    <ligand>
        <name>substrate</name>
    </ligand>
</feature>
<feature type="signal peptide" evidence="19">
    <location>
        <begin position="1"/>
        <end position="27"/>
    </location>
</feature>
<evidence type="ECO:0000259" key="20">
    <source>
        <dbReference type="PROSITE" id="PS50873"/>
    </source>
</evidence>
<comment type="catalytic activity">
    <reaction evidence="1 19">
        <text>2 a phenolic donor + H2O2 = 2 a phenolic radical donor + 2 H2O</text>
        <dbReference type="Rhea" id="RHEA:56136"/>
        <dbReference type="ChEBI" id="CHEBI:15377"/>
        <dbReference type="ChEBI" id="CHEBI:16240"/>
        <dbReference type="ChEBI" id="CHEBI:139520"/>
        <dbReference type="ChEBI" id="CHEBI:139521"/>
        <dbReference type="EC" id="1.11.1.7"/>
    </reaction>
</comment>
<evidence type="ECO:0000256" key="1">
    <source>
        <dbReference type="ARBA" id="ARBA00000189"/>
    </source>
</evidence>
<dbReference type="GO" id="GO:0140825">
    <property type="term" value="F:lactoperoxidase activity"/>
    <property type="evidence" value="ECO:0007669"/>
    <property type="project" value="UniProtKB-EC"/>
</dbReference>
<dbReference type="EC" id="1.11.1.7" evidence="4 19"/>
<feature type="binding site" evidence="16">
    <location>
        <position position="77"/>
    </location>
    <ligand>
        <name>Ca(2+)</name>
        <dbReference type="ChEBI" id="CHEBI:29108"/>
        <label>1</label>
    </ligand>
</feature>
<dbReference type="FunFam" id="1.10.420.10:FF:000001">
    <property type="entry name" value="Peroxidase"/>
    <property type="match status" value="1"/>
</dbReference>
<evidence type="ECO:0000256" key="19">
    <source>
        <dbReference type="RuleBase" id="RU362060"/>
    </source>
</evidence>
<keyword evidence="13 19" id="KW-0376">Hydrogen peroxide</keyword>
<dbReference type="FunFam" id="1.10.520.10:FF:000008">
    <property type="entry name" value="Peroxidase"/>
    <property type="match status" value="1"/>
</dbReference>
<evidence type="ECO:0000256" key="6">
    <source>
        <dbReference type="ARBA" id="ARBA00022559"/>
    </source>
</evidence>
<organism evidence="21 22">
    <name type="scientific">Rhododendron griersonianum</name>
    <dbReference type="NCBI Taxonomy" id="479676"/>
    <lineage>
        <taxon>Eukaryota</taxon>
        <taxon>Viridiplantae</taxon>
        <taxon>Streptophyta</taxon>
        <taxon>Embryophyta</taxon>
        <taxon>Tracheophyta</taxon>
        <taxon>Spermatophyta</taxon>
        <taxon>Magnoliopsida</taxon>
        <taxon>eudicotyledons</taxon>
        <taxon>Gunneridae</taxon>
        <taxon>Pentapetalae</taxon>
        <taxon>asterids</taxon>
        <taxon>Ericales</taxon>
        <taxon>Ericaceae</taxon>
        <taxon>Ericoideae</taxon>
        <taxon>Rhodoreae</taxon>
        <taxon>Rhododendron</taxon>
    </lineage>
</organism>
<dbReference type="EMBL" id="JACTNZ010000010">
    <property type="protein sequence ID" value="KAG5527020.1"/>
    <property type="molecule type" value="Genomic_DNA"/>
</dbReference>
<dbReference type="PROSITE" id="PS50873">
    <property type="entry name" value="PEROXIDASE_4"/>
    <property type="match status" value="1"/>
</dbReference>
<evidence type="ECO:0000256" key="17">
    <source>
        <dbReference type="PIRSR" id="PIRSR600823-4"/>
    </source>
</evidence>
<feature type="disulfide bond" evidence="18">
    <location>
        <begin position="38"/>
        <end position="118"/>
    </location>
</feature>
<sequence length="329" mass="35312">MEAAAGRGYLWLAMLMMIMVMSGKGEAQLSESFYNSSCPNVESIVHQAVAKKANQTFVTIPGTLRLFFHDCFCQGCDASIMIASPNGDAEKDAPDNLTLEGDGFDTVIKSKAAVEAVCPGVVSCADIMAIAARDVVVRAGGPSFKVELGRRDGLISKASLVAGRLPEPFFNLSQLNALFAKNNLSQFDMIALSGAHTIGFSHCDNFANRLYNFSNSSQVDPSLNATFAKQLMQDCPQNVDPQRVIPLDDVTPFAFDNAYYQDLVGGKGVLTSDEVLFTDPASQPTVRDFASNPGAFNRAFATAMRKLGRVGVLTGSEGQIRKDCTAFNS</sequence>
<gene>
    <name evidence="21" type="ORF">RHGRI_028080</name>
</gene>
<dbReference type="CDD" id="cd00693">
    <property type="entry name" value="secretory_peroxidase"/>
    <property type="match status" value="1"/>
</dbReference>
<proteinExistence type="inferred from homology"/>
<comment type="cofactor">
    <cofactor evidence="16 19">
        <name>Ca(2+)</name>
        <dbReference type="ChEBI" id="CHEBI:29108"/>
    </cofactor>
    <text evidence="16 19">Binds 2 calcium ions per subunit.</text>
</comment>
<feature type="binding site" evidence="16">
    <location>
        <position position="256"/>
    </location>
    <ligand>
        <name>Ca(2+)</name>
        <dbReference type="ChEBI" id="CHEBI:29108"/>
        <label>2</label>
    </ligand>
</feature>
<feature type="site" description="Transition state stabilizer" evidence="17">
    <location>
        <position position="65"/>
    </location>
</feature>
<feature type="active site" description="Proton acceptor" evidence="14">
    <location>
        <position position="69"/>
    </location>
</feature>
<dbReference type="PROSITE" id="PS00435">
    <property type="entry name" value="PEROXIDASE_1"/>
    <property type="match status" value="1"/>
</dbReference>
<dbReference type="GO" id="GO:0006979">
    <property type="term" value="P:response to oxidative stress"/>
    <property type="evidence" value="ECO:0007669"/>
    <property type="project" value="UniProtKB-UniRule"/>
</dbReference>
<dbReference type="PANTHER" id="PTHR31517">
    <property type="match status" value="1"/>
</dbReference>
<reference evidence="21" key="1">
    <citation type="submission" date="2020-08" db="EMBL/GenBank/DDBJ databases">
        <title>Plant Genome Project.</title>
        <authorList>
            <person name="Zhang R.-G."/>
        </authorList>
    </citation>
    <scope>NUCLEOTIDE SEQUENCE</scope>
    <source>
        <strain evidence="21">WSP0</strain>
        <tissue evidence="21">Leaf</tissue>
    </source>
</reference>
<evidence type="ECO:0000256" key="18">
    <source>
        <dbReference type="PIRSR" id="PIRSR600823-5"/>
    </source>
</evidence>
<keyword evidence="8 16" id="KW-0479">Metal-binding</keyword>
<evidence type="ECO:0000256" key="4">
    <source>
        <dbReference type="ARBA" id="ARBA00012313"/>
    </source>
</evidence>
<evidence type="ECO:0000256" key="7">
    <source>
        <dbReference type="ARBA" id="ARBA00022617"/>
    </source>
</evidence>
<feature type="binding site" evidence="16">
    <location>
        <position position="79"/>
    </location>
    <ligand>
        <name>Ca(2+)</name>
        <dbReference type="ChEBI" id="CHEBI:29108"/>
        <label>1</label>
    </ligand>
</feature>
<keyword evidence="19" id="KW-0732">Signal</keyword>
<dbReference type="InterPro" id="IPR033905">
    <property type="entry name" value="Secretory_peroxidase"/>
</dbReference>
<comment type="function">
    <text evidence="2">Removal of H(2)O(2), oxidation of toxic reductants, biosynthesis and degradation of lignin, suberization, auxin catabolism, response to environmental stresses such as wounding, pathogen attack and oxidative stress. These functions might be dependent on each isozyme/isoform in each plant tissue.</text>
</comment>
<keyword evidence="11 16" id="KW-0408">Iron</keyword>
<keyword evidence="6 19" id="KW-0575">Peroxidase</keyword>
<dbReference type="AlphaFoldDB" id="A0AAV6IGG4"/>
<dbReference type="PRINTS" id="PR00461">
    <property type="entry name" value="PLPEROXIDASE"/>
</dbReference>
<feature type="domain" description="Plant heme peroxidase family profile" evidence="20">
    <location>
        <begin position="28"/>
        <end position="328"/>
    </location>
</feature>
<evidence type="ECO:0000256" key="15">
    <source>
        <dbReference type="PIRSR" id="PIRSR600823-2"/>
    </source>
</evidence>
<keyword evidence="7 19" id="KW-0349">Heme</keyword>
<feature type="binding site" evidence="16">
    <location>
        <position position="70"/>
    </location>
    <ligand>
        <name>Ca(2+)</name>
        <dbReference type="ChEBI" id="CHEBI:29108"/>
        <label>1</label>
    </ligand>
</feature>
<evidence type="ECO:0000313" key="21">
    <source>
        <dbReference type="EMBL" id="KAG5527020.1"/>
    </source>
</evidence>
<keyword evidence="10 19" id="KW-0560">Oxidoreductase</keyword>
<dbReference type="PANTHER" id="PTHR31517:SF51">
    <property type="entry name" value="PEROXIDASE 55"/>
    <property type="match status" value="1"/>
</dbReference>
<comment type="caution">
    <text evidence="21">The sequence shown here is derived from an EMBL/GenBank/DDBJ whole genome shotgun (WGS) entry which is preliminary data.</text>
</comment>
<feature type="disulfide bond" evidence="18">
    <location>
        <begin position="203"/>
        <end position="235"/>
    </location>
</feature>
<keyword evidence="12 18" id="KW-1015">Disulfide bond</keyword>
<protein>
    <recommendedName>
        <fullName evidence="4 19">Peroxidase</fullName>
        <ecNumber evidence="4 19">1.11.1.7</ecNumber>
    </recommendedName>
</protein>
<comment type="similarity">
    <text evidence="19">Belongs to the peroxidase family. Classical plant (class III) peroxidase subfamily.</text>
</comment>
<comment type="subcellular location">
    <subcellularLocation>
        <location evidence="19">Secreted</location>
    </subcellularLocation>
</comment>
<evidence type="ECO:0000256" key="2">
    <source>
        <dbReference type="ARBA" id="ARBA00002322"/>
    </source>
</evidence>
<dbReference type="InterPro" id="IPR000823">
    <property type="entry name" value="Peroxidase_pln"/>
</dbReference>
<comment type="similarity">
    <text evidence="3">Belongs to the peroxidase family. Ascorbate peroxidase subfamily.</text>
</comment>
<dbReference type="InterPro" id="IPR019793">
    <property type="entry name" value="Peroxidases_heam-ligand_BS"/>
</dbReference>
<dbReference type="Pfam" id="PF00141">
    <property type="entry name" value="peroxidase"/>
    <property type="match status" value="1"/>
</dbReference>
<feature type="binding site" evidence="16">
    <location>
        <position position="90"/>
    </location>
    <ligand>
        <name>Ca(2+)</name>
        <dbReference type="ChEBI" id="CHEBI:29108"/>
        <label>1</label>
    </ligand>
</feature>
<feature type="binding site" description="axial binding residue" evidence="16">
    <location>
        <position position="196"/>
    </location>
    <ligand>
        <name>heme b</name>
        <dbReference type="ChEBI" id="CHEBI:60344"/>
    </ligand>
    <ligandPart>
        <name>Fe</name>
        <dbReference type="ChEBI" id="CHEBI:18248"/>
    </ligandPart>
</feature>
<dbReference type="GO" id="GO:0046872">
    <property type="term" value="F:metal ion binding"/>
    <property type="evidence" value="ECO:0007669"/>
    <property type="project" value="UniProtKB-UniRule"/>
</dbReference>